<name>A0ABU7GYJ0_9SPHI</name>
<protein>
    <submittedName>
        <fullName evidence="1">DUF2461 domain-containing protein</fullName>
    </submittedName>
</protein>
<dbReference type="SUPFAM" id="SSF48173">
    <property type="entry name" value="Cryptochrome/photolyase FAD-binding domain"/>
    <property type="match status" value="1"/>
</dbReference>
<dbReference type="PANTHER" id="PTHR36452:SF1">
    <property type="entry name" value="DUF2461 DOMAIN-CONTAINING PROTEIN"/>
    <property type="match status" value="1"/>
</dbReference>
<sequence>MKIEKSTLQFLNSLSANNNKDWFLDHKLDYESAKNNVLNFAEEIINIISAIDPAVPATYPVKKAVLRIYRDIRFSKNKDPYKQYFGIWVPSFTNLASGPGYYLHIQPNQSFLGAGYWMPSGEHLKLIRQELDYNSSDFINLISEKYFSSNFKFNFENALKRAPIGYSPDHELMQYLKLKSFEVSKPYTDEQLIAENFVHELQKDFQKLTSFIAFIRTSITI</sequence>
<dbReference type="Pfam" id="PF09365">
    <property type="entry name" value="DUF2461"/>
    <property type="match status" value="1"/>
</dbReference>
<reference evidence="1 2" key="1">
    <citation type="submission" date="2024-01" db="EMBL/GenBank/DDBJ databases">
        <title>Pedobacter sp. nov., isolated from oil-contaminated soil.</title>
        <authorList>
            <person name="Le N.T.T."/>
        </authorList>
    </citation>
    <scope>NUCLEOTIDE SEQUENCE [LARGE SCALE GENOMIC DNA]</scope>
    <source>
        <strain evidence="1 2">VNH31</strain>
    </source>
</reference>
<dbReference type="InterPro" id="IPR036134">
    <property type="entry name" value="Crypto/Photolyase_FAD-like_sf"/>
</dbReference>
<dbReference type="InterPro" id="IPR012808">
    <property type="entry name" value="CHP02453"/>
</dbReference>
<accession>A0ABU7GYJ0</accession>
<dbReference type="PIRSF" id="PIRSF028451">
    <property type="entry name" value="UCP028451"/>
    <property type="match status" value="1"/>
</dbReference>
<gene>
    <name evidence="1" type="ORF">VRU49_01845</name>
</gene>
<dbReference type="RefSeq" id="WP_330145068.1">
    <property type="nucleotide sequence ID" value="NZ_JAZDQU010000001.1"/>
</dbReference>
<evidence type="ECO:0000313" key="1">
    <source>
        <dbReference type="EMBL" id="MEE1884150.1"/>
    </source>
</evidence>
<dbReference type="NCBIfam" id="TIGR02453">
    <property type="entry name" value="TIGR02453 family protein"/>
    <property type="match status" value="1"/>
</dbReference>
<dbReference type="EMBL" id="JAZDQU010000001">
    <property type="protein sequence ID" value="MEE1884150.1"/>
    <property type="molecule type" value="Genomic_DNA"/>
</dbReference>
<keyword evidence="2" id="KW-1185">Reference proteome</keyword>
<proteinExistence type="predicted"/>
<organism evidence="1 2">
    <name type="scientific">Pedobacter flavus</name>
    <dbReference type="NCBI Taxonomy" id="3113906"/>
    <lineage>
        <taxon>Bacteria</taxon>
        <taxon>Pseudomonadati</taxon>
        <taxon>Bacteroidota</taxon>
        <taxon>Sphingobacteriia</taxon>
        <taxon>Sphingobacteriales</taxon>
        <taxon>Sphingobacteriaceae</taxon>
        <taxon>Pedobacter</taxon>
    </lineage>
</organism>
<dbReference type="InterPro" id="IPR015996">
    <property type="entry name" value="UCP028451"/>
</dbReference>
<comment type="caution">
    <text evidence="1">The sequence shown here is derived from an EMBL/GenBank/DDBJ whole genome shotgun (WGS) entry which is preliminary data.</text>
</comment>
<dbReference type="PANTHER" id="PTHR36452">
    <property type="entry name" value="CHROMOSOME 12, WHOLE GENOME SHOTGUN SEQUENCE"/>
    <property type="match status" value="1"/>
</dbReference>
<evidence type="ECO:0000313" key="2">
    <source>
        <dbReference type="Proteomes" id="UP001337681"/>
    </source>
</evidence>
<dbReference type="Proteomes" id="UP001337681">
    <property type="component" value="Unassembled WGS sequence"/>
</dbReference>